<dbReference type="PANTHER" id="PTHR43283">
    <property type="entry name" value="BETA-LACTAMASE-RELATED"/>
    <property type="match status" value="1"/>
</dbReference>
<organism evidence="3 4">
    <name type="scientific">Belliella marina</name>
    <dbReference type="NCBI Taxonomy" id="1644146"/>
    <lineage>
        <taxon>Bacteria</taxon>
        <taxon>Pseudomonadati</taxon>
        <taxon>Bacteroidota</taxon>
        <taxon>Cytophagia</taxon>
        <taxon>Cytophagales</taxon>
        <taxon>Cyclobacteriaceae</taxon>
        <taxon>Belliella</taxon>
    </lineage>
</organism>
<dbReference type="SUPFAM" id="SSF56601">
    <property type="entry name" value="beta-lactamase/transpeptidase-like"/>
    <property type="match status" value="1"/>
</dbReference>
<dbReference type="Gene3D" id="3.40.710.10">
    <property type="entry name" value="DD-peptidase/beta-lactamase superfamily"/>
    <property type="match status" value="1"/>
</dbReference>
<dbReference type="GO" id="GO:0016787">
    <property type="term" value="F:hydrolase activity"/>
    <property type="evidence" value="ECO:0007669"/>
    <property type="project" value="UniProtKB-KW"/>
</dbReference>
<accession>A0ABW4VR27</accession>
<protein>
    <submittedName>
        <fullName evidence="3">Serine hydrolase domain-containing protein</fullName>
        <ecNumber evidence="3">3.-.-.-</ecNumber>
    </submittedName>
</protein>
<dbReference type="EMBL" id="JBHUHR010000045">
    <property type="protein sequence ID" value="MFD2036621.1"/>
    <property type="molecule type" value="Genomic_DNA"/>
</dbReference>
<feature type="signal peptide" evidence="1">
    <location>
        <begin position="1"/>
        <end position="22"/>
    </location>
</feature>
<comment type="caution">
    <text evidence="3">The sequence shown here is derived from an EMBL/GenBank/DDBJ whole genome shotgun (WGS) entry which is preliminary data.</text>
</comment>
<dbReference type="InterPro" id="IPR050789">
    <property type="entry name" value="Diverse_Enzym_Activities"/>
</dbReference>
<dbReference type="EC" id="3.-.-.-" evidence="3"/>
<gene>
    <name evidence="3" type="ORF">ACFSKL_17585</name>
</gene>
<keyword evidence="1" id="KW-0732">Signal</keyword>
<dbReference type="Proteomes" id="UP001597361">
    <property type="component" value="Unassembled WGS sequence"/>
</dbReference>
<evidence type="ECO:0000313" key="4">
    <source>
        <dbReference type="Proteomes" id="UP001597361"/>
    </source>
</evidence>
<evidence type="ECO:0000259" key="2">
    <source>
        <dbReference type="Pfam" id="PF00144"/>
    </source>
</evidence>
<dbReference type="RefSeq" id="WP_376887815.1">
    <property type="nucleotide sequence ID" value="NZ_JBHUHR010000045.1"/>
</dbReference>
<feature type="chain" id="PRO_5046991227" evidence="1">
    <location>
        <begin position="23"/>
        <end position="361"/>
    </location>
</feature>
<reference evidence="4" key="1">
    <citation type="journal article" date="2019" name="Int. J. Syst. Evol. Microbiol.">
        <title>The Global Catalogue of Microorganisms (GCM) 10K type strain sequencing project: providing services to taxonomists for standard genome sequencing and annotation.</title>
        <authorList>
            <consortium name="The Broad Institute Genomics Platform"/>
            <consortium name="The Broad Institute Genome Sequencing Center for Infectious Disease"/>
            <person name="Wu L."/>
            <person name="Ma J."/>
        </authorList>
    </citation>
    <scope>NUCLEOTIDE SEQUENCE [LARGE SCALE GENOMIC DNA]</scope>
    <source>
        <strain evidence="4">CGMCC 1.15180</strain>
    </source>
</reference>
<sequence>MKSFSICTVLALCLFSCKDADAPITAELYFPPIASENWETTSPSSLNWNSDRLHELYDVLEEGDTRGFIILKEGKIVIEKYFGSQIIGTQNFDKNSIWYWASAGKTLTATLTGIAQQEGLLAVDEPSSKYLGEGWTSLHPEQEQKITIWHQLTMTTGLDDGVDNNADFSPENLVFKTEPGTRWAYHNAPYTILDKVIAQASGESFGAYFESKIASRIGMIGQWQTIGFNNVYFSNTRSAARYGLLILANGFWEGRKVLDQDFLNQMTQSSQTMNKSYGYLFWLNGKESYMVPTLQTGFSGPIIPNAPSDLVAGLGRDGQFVCIVPSQNLVLIRLGLDPSDALVSFQYLDTIWQKLNLAMPN</sequence>
<name>A0ABW4VR27_9BACT</name>
<evidence type="ECO:0000256" key="1">
    <source>
        <dbReference type="SAM" id="SignalP"/>
    </source>
</evidence>
<dbReference type="PANTHER" id="PTHR43283:SF7">
    <property type="entry name" value="BETA-LACTAMASE-RELATED DOMAIN-CONTAINING PROTEIN"/>
    <property type="match status" value="1"/>
</dbReference>
<keyword evidence="3" id="KW-0378">Hydrolase</keyword>
<keyword evidence="4" id="KW-1185">Reference proteome</keyword>
<dbReference type="InterPro" id="IPR001466">
    <property type="entry name" value="Beta-lactam-related"/>
</dbReference>
<dbReference type="Pfam" id="PF00144">
    <property type="entry name" value="Beta-lactamase"/>
    <property type="match status" value="1"/>
</dbReference>
<evidence type="ECO:0000313" key="3">
    <source>
        <dbReference type="EMBL" id="MFD2036621.1"/>
    </source>
</evidence>
<feature type="domain" description="Beta-lactamase-related" evidence="2">
    <location>
        <begin position="68"/>
        <end position="332"/>
    </location>
</feature>
<proteinExistence type="predicted"/>
<dbReference type="InterPro" id="IPR012338">
    <property type="entry name" value="Beta-lactam/transpept-like"/>
</dbReference>